<accession>A0A484I648</accession>
<dbReference type="EMBL" id="LR216287">
    <property type="protein sequence ID" value="VFJ13168.1"/>
    <property type="molecule type" value="Genomic_DNA"/>
</dbReference>
<gene>
    <name evidence="1" type="ORF">NFRAN_0846</name>
</gene>
<name>A0A484I648_9ARCH</name>
<dbReference type="OrthoDB" id="9475at2157"/>
<sequence length="91" mass="10728">MFDFDRAMNITENEIPYIVEAKTSGWKERGKSVSYHFLEPSHSVCMEKSDLMLAQIQACERLLRYAKDEEDINILKEEVTKLRLALDLIRY</sequence>
<dbReference type="KEGG" id="nfn:NFRAN_0846"/>
<protein>
    <submittedName>
        <fullName evidence="1">Uncharacterized protein</fullName>
    </submittedName>
</protein>
<dbReference type="RefSeq" id="WP_134483115.1">
    <property type="nucleotide sequence ID" value="NZ_LR216287.1"/>
</dbReference>
<evidence type="ECO:0000313" key="1">
    <source>
        <dbReference type="EMBL" id="VFJ13168.1"/>
    </source>
</evidence>
<dbReference type="AlphaFoldDB" id="A0A484I648"/>
<evidence type="ECO:0000313" key="2">
    <source>
        <dbReference type="Proteomes" id="UP000294299"/>
    </source>
</evidence>
<keyword evidence="2" id="KW-1185">Reference proteome</keyword>
<dbReference type="GeneID" id="39420325"/>
<reference evidence="1 2" key="1">
    <citation type="submission" date="2019-02" db="EMBL/GenBank/DDBJ databases">
        <authorList>
            <person name="Lehtovirta-Morley E L."/>
        </authorList>
    </citation>
    <scope>NUCLEOTIDE SEQUENCE [LARGE SCALE GENOMIC DNA]</scope>
    <source>
        <strain evidence="1">NFRAN1</strain>
    </source>
</reference>
<organism evidence="1 2">
    <name type="scientific">Candidatus Nitrosocosmicus franklandianus</name>
    <dbReference type="NCBI Taxonomy" id="1798806"/>
    <lineage>
        <taxon>Archaea</taxon>
        <taxon>Nitrososphaerota</taxon>
        <taxon>Nitrososphaeria</taxon>
        <taxon>Nitrososphaerales</taxon>
        <taxon>Nitrososphaeraceae</taxon>
        <taxon>Candidatus Nitrosocosmicus</taxon>
    </lineage>
</organism>
<proteinExistence type="predicted"/>
<dbReference type="Proteomes" id="UP000294299">
    <property type="component" value="Chromosome NFRAN"/>
</dbReference>